<keyword evidence="1" id="KW-0812">Transmembrane</keyword>
<name>A0A832CSB9_9CREN</name>
<sequence>MVNKNKKPVFLLILTFIALIILSISTFLVVFTYIREPYTTLEKTLYSYTKDSRFLIRFILKPNQVYDSPMLSAEDNIPIYLNLVNSIVLDYRYLINNLKTSGNLHVVVFLQHPDGWSKKYLENRINFSDIALHKVELSIHDIIDYMENICKQIGVKLSVFNISITSYVMSKVYLGSNEYPDSLTHTVTLILDLIRNRVSVTGPLTQSLVVEEKTKLYIAQTLFGLSIENLRITSAFLLAIGGILIGVSAFVWFRFPDKDPVKEFESKYQSIIVSASRIPSLSGKNVIYLTKLEEIIKISRLLEKPIIKYIERDNNQNRILYTVLDKESVYFFAVPTTIE</sequence>
<evidence type="ECO:0000313" key="2">
    <source>
        <dbReference type="EMBL" id="HGQ36813.1"/>
    </source>
</evidence>
<feature type="transmembrane region" description="Helical" evidence="1">
    <location>
        <begin position="235"/>
        <end position="253"/>
    </location>
</feature>
<accession>A0A832CSB9</accession>
<comment type="caution">
    <text evidence="2">The sequence shown here is derived from an EMBL/GenBank/DDBJ whole genome shotgun (WGS) entry which is preliminary data.</text>
</comment>
<evidence type="ECO:0008006" key="3">
    <source>
        <dbReference type="Google" id="ProtNLM"/>
    </source>
</evidence>
<proteinExistence type="predicted"/>
<keyword evidence="1" id="KW-1133">Transmembrane helix</keyword>
<dbReference type="AlphaFoldDB" id="A0A832CSB9"/>
<gene>
    <name evidence="2" type="ORF">ENU41_09105</name>
</gene>
<reference evidence="2" key="1">
    <citation type="journal article" date="2020" name="mSystems">
        <title>Genome- and Community-Level Interaction Insights into Carbon Utilization and Element Cycling Functions of Hydrothermarchaeota in Hydrothermal Sediment.</title>
        <authorList>
            <person name="Zhou Z."/>
            <person name="Liu Y."/>
            <person name="Xu W."/>
            <person name="Pan J."/>
            <person name="Luo Z.H."/>
            <person name="Li M."/>
        </authorList>
    </citation>
    <scope>NUCLEOTIDE SEQUENCE</scope>
    <source>
        <strain evidence="2">SpSt-667</strain>
    </source>
</reference>
<feature type="transmembrane region" description="Helical" evidence="1">
    <location>
        <begin position="9"/>
        <end position="34"/>
    </location>
</feature>
<dbReference type="EMBL" id="DTCK01000048">
    <property type="protein sequence ID" value="HGQ36813.1"/>
    <property type="molecule type" value="Genomic_DNA"/>
</dbReference>
<keyword evidence="1" id="KW-0472">Membrane</keyword>
<protein>
    <recommendedName>
        <fullName evidence="3">DUF5305 domain-containing protein</fullName>
    </recommendedName>
</protein>
<evidence type="ECO:0000256" key="1">
    <source>
        <dbReference type="SAM" id="Phobius"/>
    </source>
</evidence>
<organism evidence="2">
    <name type="scientific">Ignisphaera aggregans</name>
    <dbReference type="NCBI Taxonomy" id="334771"/>
    <lineage>
        <taxon>Archaea</taxon>
        <taxon>Thermoproteota</taxon>
        <taxon>Thermoprotei</taxon>
        <taxon>Desulfurococcales</taxon>
        <taxon>Desulfurococcaceae</taxon>
        <taxon>Ignisphaera</taxon>
    </lineage>
</organism>